<accession>A0ABP3SG55</accession>
<evidence type="ECO:0000313" key="2">
    <source>
        <dbReference type="EMBL" id="GAA0637251.1"/>
    </source>
</evidence>
<evidence type="ECO:0000256" key="1">
    <source>
        <dbReference type="SAM" id="MobiDB-lite"/>
    </source>
</evidence>
<keyword evidence="3" id="KW-1185">Reference proteome</keyword>
<evidence type="ECO:0000313" key="3">
    <source>
        <dbReference type="Proteomes" id="UP001500957"/>
    </source>
</evidence>
<name>A0ABP3SG55_9ACTN</name>
<protein>
    <submittedName>
        <fullName evidence="2">Uncharacterized protein</fullName>
    </submittedName>
</protein>
<gene>
    <name evidence="2" type="ORF">GCM10009547_47020</name>
</gene>
<dbReference type="EMBL" id="BAAAHE010000052">
    <property type="protein sequence ID" value="GAA0637251.1"/>
    <property type="molecule type" value="Genomic_DNA"/>
</dbReference>
<sequence length="75" mass="8171">MATIDRAAAAAAEAESRVRAQAPVPPAARTSKATAPTTFGWRRSAADLRAFDIAFPPRVRIHRRDRPAGSRLFSR</sequence>
<dbReference type="Proteomes" id="UP001500957">
    <property type="component" value="Unassembled WGS sequence"/>
</dbReference>
<proteinExistence type="predicted"/>
<organism evidence="2 3">
    <name type="scientific">Sporichthya brevicatena</name>
    <dbReference type="NCBI Taxonomy" id="171442"/>
    <lineage>
        <taxon>Bacteria</taxon>
        <taxon>Bacillati</taxon>
        <taxon>Actinomycetota</taxon>
        <taxon>Actinomycetes</taxon>
        <taxon>Sporichthyales</taxon>
        <taxon>Sporichthyaceae</taxon>
        <taxon>Sporichthya</taxon>
    </lineage>
</organism>
<reference evidence="3" key="1">
    <citation type="journal article" date="2019" name="Int. J. Syst. Evol. Microbiol.">
        <title>The Global Catalogue of Microorganisms (GCM) 10K type strain sequencing project: providing services to taxonomists for standard genome sequencing and annotation.</title>
        <authorList>
            <consortium name="The Broad Institute Genomics Platform"/>
            <consortium name="The Broad Institute Genome Sequencing Center for Infectious Disease"/>
            <person name="Wu L."/>
            <person name="Ma J."/>
        </authorList>
    </citation>
    <scope>NUCLEOTIDE SEQUENCE [LARGE SCALE GENOMIC DNA]</scope>
    <source>
        <strain evidence="3">JCM 10671</strain>
    </source>
</reference>
<comment type="caution">
    <text evidence="2">The sequence shown here is derived from an EMBL/GenBank/DDBJ whole genome shotgun (WGS) entry which is preliminary data.</text>
</comment>
<feature type="region of interest" description="Disordered" evidence="1">
    <location>
        <begin position="1"/>
        <end position="36"/>
    </location>
</feature>